<sequence>MEEEKLVAYFLQFVGKWMYILIKNLVHPESPNDISCNTINVVAAERARLNMLTRSHFQSVCDFVLQLQTQAAKCDYGVQLGDQLRDRLIAGIRLPELQQNLLLCPDQIFRTIRKLHEQYEDVHHVTKAEEAVLLNHSKRNISKMHPDNKLKPRTGFRASNPSIGRLIDHNSDSAVQKIWET</sequence>
<accession>G7YEY4</accession>
<name>G7YEY4_CLOSI</name>
<evidence type="ECO:0000313" key="1">
    <source>
        <dbReference type="EMBL" id="GAA51517.1"/>
    </source>
</evidence>
<dbReference type="Proteomes" id="UP000008909">
    <property type="component" value="Unassembled WGS sequence"/>
</dbReference>
<protein>
    <submittedName>
        <fullName evidence="1">Uncharacterized protein</fullName>
    </submittedName>
</protein>
<organism evidence="1 2">
    <name type="scientific">Clonorchis sinensis</name>
    <name type="common">Chinese liver fluke</name>
    <dbReference type="NCBI Taxonomy" id="79923"/>
    <lineage>
        <taxon>Eukaryota</taxon>
        <taxon>Metazoa</taxon>
        <taxon>Spiralia</taxon>
        <taxon>Lophotrochozoa</taxon>
        <taxon>Platyhelminthes</taxon>
        <taxon>Trematoda</taxon>
        <taxon>Digenea</taxon>
        <taxon>Opisthorchiida</taxon>
        <taxon>Opisthorchiata</taxon>
        <taxon>Opisthorchiidae</taxon>
        <taxon>Clonorchis</taxon>
    </lineage>
</organism>
<dbReference type="EMBL" id="DF143164">
    <property type="protein sequence ID" value="GAA51517.1"/>
    <property type="molecule type" value="Genomic_DNA"/>
</dbReference>
<reference evidence="1" key="1">
    <citation type="journal article" date="2011" name="Genome Biol.">
        <title>The draft genome of the carcinogenic human liver fluke Clonorchis sinensis.</title>
        <authorList>
            <person name="Wang X."/>
            <person name="Chen W."/>
            <person name="Huang Y."/>
            <person name="Sun J."/>
            <person name="Men J."/>
            <person name="Liu H."/>
            <person name="Luo F."/>
            <person name="Guo L."/>
            <person name="Lv X."/>
            <person name="Deng C."/>
            <person name="Zhou C."/>
            <person name="Fan Y."/>
            <person name="Li X."/>
            <person name="Huang L."/>
            <person name="Hu Y."/>
            <person name="Liang C."/>
            <person name="Hu X."/>
            <person name="Xu J."/>
            <person name="Yu X."/>
        </authorList>
    </citation>
    <scope>NUCLEOTIDE SEQUENCE [LARGE SCALE GENOMIC DNA]</scope>
    <source>
        <strain evidence="1">Henan</strain>
    </source>
</reference>
<proteinExistence type="predicted"/>
<dbReference type="AlphaFoldDB" id="G7YEY4"/>
<reference key="2">
    <citation type="submission" date="2011-10" db="EMBL/GenBank/DDBJ databases">
        <title>The genome and transcriptome sequence of Clonorchis sinensis provide insights into the carcinogenic liver fluke.</title>
        <authorList>
            <person name="Wang X."/>
            <person name="Huang Y."/>
            <person name="Chen W."/>
            <person name="Liu H."/>
            <person name="Guo L."/>
            <person name="Chen Y."/>
            <person name="Luo F."/>
            <person name="Zhou W."/>
            <person name="Sun J."/>
            <person name="Mao Q."/>
            <person name="Liang P."/>
            <person name="Zhou C."/>
            <person name="Tian Y."/>
            <person name="Men J."/>
            <person name="Lv X."/>
            <person name="Huang L."/>
            <person name="Zhou J."/>
            <person name="Hu Y."/>
            <person name="Li R."/>
            <person name="Zhang F."/>
            <person name="Lei H."/>
            <person name="Li X."/>
            <person name="Hu X."/>
            <person name="Liang C."/>
            <person name="Xu J."/>
            <person name="Wu Z."/>
            <person name="Yu X."/>
        </authorList>
    </citation>
    <scope>NUCLEOTIDE SEQUENCE</scope>
    <source>
        <strain>Henan</strain>
    </source>
</reference>
<gene>
    <name evidence="1" type="ORF">CLF_106319</name>
</gene>
<keyword evidence="2" id="KW-1185">Reference proteome</keyword>
<evidence type="ECO:0000313" key="2">
    <source>
        <dbReference type="Proteomes" id="UP000008909"/>
    </source>
</evidence>